<keyword evidence="2" id="KW-0285">Flavoprotein</keyword>
<gene>
    <name evidence="5" type="ORF">CLV43_108409</name>
</gene>
<dbReference type="OrthoDB" id="4141215at2"/>
<dbReference type="Gene3D" id="3.50.50.60">
    <property type="entry name" value="FAD/NAD(P)-binding domain"/>
    <property type="match status" value="2"/>
</dbReference>
<dbReference type="RefSeq" id="WP_106190415.1">
    <property type="nucleotide sequence ID" value="NZ_PVTF01000008.1"/>
</dbReference>
<dbReference type="GO" id="GO:0071949">
    <property type="term" value="F:FAD binding"/>
    <property type="evidence" value="ECO:0007669"/>
    <property type="project" value="InterPro"/>
</dbReference>
<dbReference type="PRINTS" id="PR00420">
    <property type="entry name" value="RNGMNOXGNASE"/>
</dbReference>
<feature type="domain" description="FAD-binding" evidence="4">
    <location>
        <begin position="3"/>
        <end position="358"/>
    </location>
</feature>
<protein>
    <submittedName>
        <fullName evidence="5">2-polyprenyl-6-methoxyphenol hydroxylase-like FAD-dependent oxidoreductase</fullName>
    </submittedName>
</protein>
<dbReference type="AlphaFoldDB" id="A0A2T0T036"/>
<dbReference type="Proteomes" id="UP000239494">
    <property type="component" value="Unassembled WGS sequence"/>
</dbReference>
<comment type="caution">
    <text evidence="5">The sequence shown here is derived from an EMBL/GenBank/DDBJ whole genome shotgun (WGS) entry which is preliminary data.</text>
</comment>
<dbReference type="Gene3D" id="3.40.30.120">
    <property type="match status" value="1"/>
</dbReference>
<proteinExistence type="predicted"/>
<evidence type="ECO:0000259" key="4">
    <source>
        <dbReference type="Pfam" id="PF01494"/>
    </source>
</evidence>
<dbReference type="Pfam" id="PF21274">
    <property type="entry name" value="Rng_hyd_C"/>
    <property type="match status" value="1"/>
</dbReference>
<dbReference type="GO" id="GO:0016709">
    <property type="term" value="F:oxidoreductase activity, acting on paired donors, with incorporation or reduction of molecular oxygen, NAD(P)H as one donor, and incorporation of one atom of oxygen"/>
    <property type="evidence" value="ECO:0007669"/>
    <property type="project" value="UniProtKB-ARBA"/>
</dbReference>
<comment type="cofactor">
    <cofactor evidence="1">
        <name>FAD</name>
        <dbReference type="ChEBI" id="CHEBI:57692"/>
    </cofactor>
</comment>
<keyword evidence="3" id="KW-0274">FAD</keyword>
<organism evidence="5 6">
    <name type="scientific">Umezawaea tangerina</name>
    <dbReference type="NCBI Taxonomy" id="84725"/>
    <lineage>
        <taxon>Bacteria</taxon>
        <taxon>Bacillati</taxon>
        <taxon>Actinomycetota</taxon>
        <taxon>Actinomycetes</taxon>
        <taxon>Pseudonocardiales</taxon>
        <taxon>Pseudonocardiaceae</taxon>
        <taxon>Umezawaea</taxon>
    </lineage>
</organism>
<dbReference type="InterPro" id="IPR002938">
    <property type="entry name" value="FAD-bd"/>
</dbReference>
<dbReference type="PANTHER" id="PTHR43004:SF19">
    <property type="entry name" value="BINDING MONOOXYGENASE, PUTATIVE (JCVI)-RELATED"/>
    <property type="match status" value="1"/>
</dbReference>
<dbReference type="EMBL" id="PVTF01000008">
    <property type="protein sequence ID" value="PRY39009.1"/>
    <property type="molecule type" value="Genomic_DNA"/>
</dbReference>
<accession>A0A2T0T036</accession>
<reference evidence="5 6" key="1">
    <citation type="submission" date="2018-03" db="EMBL/GenBank/DDBJ databases">
        <title>Genomic Encyclopedia of Archaeal and Bacterial Type Strains, Phase II (KMG-II): from individual species to whole genera.</title>
        <authorList>
            <person name="Goeker M."/>
        </authorList>
    </citation>
    <scope>NUCLEOTIDE SEQUENCE [LARGE SCALE GENOMIC DNA]</scope>
    <source>
        <strain evidence="5 6">DSM 44720</strain>
    </source>
</reference>
<sequence>MPDVVVVGGGPVGLLLAGELRLAGADPLVLEAADEPARQLRGLGLRGINGRTCQALRLRGLTGPLARAQEELFDRLAADQGPAGADQVRGLLRLLVEHRAKGHFGGLPLVEDQPDPLGTADQFLIKQHQLEQILVDWVTGLGVPLRSGCRVVDVVTEETEVRALLADGSSVSAAYLVGCDGGRSTVRKQARIGFPGTPATMTGRTAVAELADPGAVTASLHGPRGLLNLSLVPGEIATIEFDGGPDERDAPMTAAEMQASIRRVSGVDVTVTRLAGGVRYSDNTRQATTYRQGRVLLAGDAAHVHSPIGGQGLNLGLQDAMNLGWKLGLVVRGLAPEALLDTYTAERHPVGERVLRNTRAQVALMRPGAQVAALREVLGEALAVPATRHHFTAMVNGTDIDYAPGSAHPLTGRFAPPLELTGATPLPDLLRDGRAVLVDLTGSAQIRDAAEGHRVRTVTARCPAHDALAALLIRPDGYVAWATADANLTGLAEAFRIHGF</sequence>
<dbReference type="InterPro" id="IPR036188">
    <property type="entry name" value="FAD/NAD-bd_sf"/>
</dbReference>
<evidence type="ECO:0000313" key="5">
    <source>
        <dbReference type="EMBL" id="PRY39009.1"/>
    </source>
</evidence>
<keyword evidence="6" id="KW-1185">Reference proteome</keyword>
<evidence type="ECO:0000256" key="2">
    <source>
        <dbReference type="ARBA" id="ARBA00022630"/>
    </source>
</evidence>
<evidence type="ECO:0000256" key="3">
    <source>
        <dbReference type="ARBA" id="ARBA00022827"/>
    </source>
</evidence>
<evidence type="ECO:0000313" key="6">
    <source>
        <dbReference type="Proteomes" id="UP000239494"/>
    </source>
</evidence>
<dbReference type="InterPro" id="IPR050641">
    <property type="entry name" value="RIFMO-like"/>
</dbReference>
<dbReference type="PANTHER" id="PTHR43004">
    <property type="entry name" value="TRK SYSTEM POTASSIUM UPTAKE PROTEIN"/>
    <property type="match status" value="1"/>
</dbReference>
<evidence type="ECO:0000256" key="1">
    <source>
        <dbReference type="ARBA" id="ARBA00001974"/>
    </source>
</evidence>
<dbReference type="Pfam" id="PF01494">
    <property type="entry name" value="FAD_binding_3"/>
    <property type="match status" value="1"/>
</dbReference>
<name>A0A2T0T036_9PSEU</name>
<dbReference type="SUPFAM" id="SSF51905">
    <property type="entry name" value="FAD/NAD(P)-binding domain"/>
    <property type="match status" value="1"/>
</dbReference>